<dbReference type="RefSeq" id="WP_379908936.1">
    <property type="nucleotide sequence ID" value="NZ_JBHTOK010000005.1"/>
</dbReference>
<comment type="caution">
    <text evidence="2">The sequence shown here is derived from an EMBL/GenBank/DDBJ whole genome shotgun (WGS) entry which is preliminary data.</text>
</comment>
<protein>
    <submittedName>
        <fullName evidence="2">Transposase</fullName>
    </submittedName>
</protein>
<reference evidence="3" key="1">
    <citation type="journal article" date="2019" name="Int. J. Syst. Evol. Microbiol.">
        <title>The Global Catalogue of Microorganisms (GCM) 10K type strain sequencing project: providing services to taxonomists for standard genome sequencing and annotation.</title>
        <authorList>
            <consortium name="The Broad Institute Genomics Platform"/>
            <consortium name="The Broad Institute Genome Sequencing Center for Infectious Disease"/>
            <person name="Wu L."/>
            <person name="Ma J."/>
        </authorList>
    </citation>
    <scope>NUCLEOTIDE SEQUENCE [LARGE SCALE GENOMIC DNA]</scope>
    <source>
        <strain evidence="3">CCM 8912</strain>
    </source>
</reference>
<feature type="domain" description="Transposase IS204/IS1001/IS1096/IS1165 DDE" evidence="1">
    <location>
        <begin position="26"/>
        <end position="130"/>
    </location>
</feature>
<sequence>MSLFHKAAPDEIHTRYFFGLNEYMTEQNAFDIALNEYPSLKFVYETYLAFHSALMNQDTRKLWHLLDTYRNTGTPLDIAMETLRKNRAGVLAATASPRSNGPIEGVNRLIKLLKRSCFGFRNQGNFFDRIYQITA</sequence>
<dbReference type="Proteomes" id="UP001597212">
    <property type="component" value="Unassembled WGS sequence"/>
</dbReference>
<organism evidence="2 3">
    <name type="scientific">Lacticaseibacillus hegangensis</name>
    <dbReference type="NCBI Taxonomy" id="2486010"/>
    <lineage>
        <taxon>Bacteria</taxon>
        <taxon>Bacillati</taxon>
        <taxon>Bacillota</taxon>
        <taxon>Bacilli</taxon>
        <taxon>Lactobacillales</taxon>
        <taxon>Lactobacillaceae</taxon>
        <taxon>Lacticaseibacillus</taxon>
    </lineage>
</organism>
<dbReference type="InterPro" id="IPR047951">
    <property type="entry name" value="Transpos_ISL3"/>
</dbReference>
<evidence type="ECO:0000259" key="1">
    <source>
        <dbReference type="Pfam" id="PF01610"/>
    </source>
</evidence>
<gene>
    <name evidence="2" type="ORF">ACFQ5K_01335</name>
</gene>
<evidence type="ECO:0000313" key="2">
    <source>
        <dbReference type="EMBL" id="MFD1440035.1"/>
    </source>
</evidence>
<proteinExistence type="predicted"/>
<evidence type="ECO:0000313" key="3">
    <source>
        <dbReference type="Proteomes" id="UP001597212"/>
    </source>
</evidence>
<dbReference type="PANTHER" id="PTHR33498">
    <property type="entry name" value="TRANSPOSASE FOR INSERTION SEQUENCE ELEMENT IS1557"/>
    <property type="match status" value="1"/>
</dbReference>
<keyword evidence="3" id="KW-1185">Reference proteome</keyword>
<dbReference type="Pfam" id="PF01610">
    <property type="entry name" value="DDE_Tnp_ISL3"/>
    <property type="match status" value="1"/>
</dbReference>
<dbReference type="InterPro" id="IPR002560">
    <property type="entry name" value="Transposase_DDE"/>
</dbReference>
<accession>A0ABW4CTF7</accession>
<dbReference type="EMBL" id="JBHTOK010000005">
    <property type="protein sequence ID" value="MFD1440035.1"/>
    <property type="molecule type" value="Genomic_DNA"/>
</dbReference>
<dbReference type="PANTHER" id="PTHR33498:SF1">
    <property type="entry name" value="TRANSPOSASE FOR INSERTION SEQUENCE ELEMENT IS1557"/>
    <property type="match status" value="1"/>
</dbReference>
<name>A0ABW4CTF7_9LACO</name>